<reference evidence="2" key="1">
    <citation type="journal article" date="2022" name="Int. J. Mol. Sci.">
        <title>Draft Genome of Tanacetum Coccineum: Genomic Comparison of Closely Related Tanacetum-Family Plants.</title>
        <authorList>
            <person name="Yamashiro T."/>
            <person name="Shiraishi A."/>
            <person name="Nakayama K."/>
            <person name="Satake H."/>
        </authorList>
    </citation>
    <scope>NUCLEOTIDE SEQUENCE</scope>
</reference>
<feature type="region of interest" description="Disordered" evidence="1">
    <location>
        <begin position="56"/>
        <end position="116"/>
    </location>
</feature>
<proteinExistence type="predicted"/>
<evidence type="ECO:0000256" key="1">
    <source>
        <dbReference type="SAM" id="MobiDB-lite"/>
    </source>
</evidence>
<organism evidence="2 3">
    <name type="scientific">Tanacetum coccineum</name>
    <dbReference type="NCBI Taxonomy" id="301880"/>
    <lineage>
        <taxon>Eukaryota</taxon>
        <taxon>Viridiplantae</taxon>
        <taxon>Streptophyta</taxon>
        <taxon>Embryophyta</taxon>
        <taxon>Tracheophyta</taxon>
        <taxon>Spermatophyta</taxon>
        <taxon>Magnoliopsida</taxon>
        <taxon>eudicotyledons</taxon>
        <taxon>Gunneridae</taxon>
        <taxon>Pentapetalae</taxon>
        <taxon>asterids</taxon>
        <taxon>campanulids</taxon>
        <taxon>Asterales</taxon>
        <taxon>Asteraceae</taxon>
        <taxon>Asteroideae</taxon>
        <taxon>Anthemideae</taxon>
        <taxon>Anthemidinae</taxon>
        <taxon>Tanacetum</taxon>
    </lineage>
</organism>
<dbReference type="EMBL" id="BQNB010018270">
    <property type="protein sequence ID" value="GJT72570.1"/>
    <property type="molecule type" value="Genomic_DNA"/>
</dbReference>
<name>A0ABQ5GBN6_9ASTR</name>
<gene>
    <name evidence="2" type="ORF">Tco_1031856</name>
</gene>
<accession>A0ABQ5GBN6</accession>
<evidence type="ECO:0000313" key="2">
    <source>
        <dbReference type="EMBL" id="GJT72570.1"/>
    </source>
</evidence>
<feature type="compositionally biased region" description="Gly residues" evidence="1">
    <location>
        <begin position="78"/>
        <end position="97"/>
    </location>
</feature>
<comment type="caution">
    <text evidence="2">The sequence shown here is derived from an EMBL/GenBank/DDBJ whole genome shotgun (WGS) entry which is preliminary data.</text>
</comment>
<feature type="compositionally biased region" description="Basic and acidic residues" evidence="1">
    <location>
        <begin position="63"/>
        <end position="73"/>
    </location>
</feature>
<reference evidence="2" key="2">
    <citation type="submission" date="2022-01" db="EMBL/GenBank/DDBJ databases">
        <authorList>
            <person name="Yamashiro T."/>
            <person name="Shiraishi A."/>
            <person name="Satake H."/>
            <person name="Nakayama K."/>
        </authorList>
    </citation>
    <scope>NUCLEOTIDE SEQUENCE</scope>
</reference>
<sequence>MKNSVGRNLASKVIPIYDSSWAFCGNSTFTHEKRPFSYKISPWAFDRILVVGGDDNWGESDGDEGRDLLRDGPEQAGDGIGGYVDSGDNGDGGGDWTGGAAAQSAIRARVDDGRVD</sequence>
<evidence type="ECO:0000313" key="3">
    <source>
        <dbReference type="Proteomes" id="UP001151760"/>
    </source>
</evidence>
<protein>
    <submittedName>
        <fullName evidence="2">Uncharacterized protein</fullName>
    </submittedName>
</protein>
<dbReference type="Proteomes" id="UP001151760">
    <property type="component" value="Unassembled WGS sequence"/>
</dbReference>
<keyword evidence="3" id="KW-1185">Reference proteome</keyword>